<dbReference type="FunFam" id="3.30.160.60:FF:001449">
    <property type="entry name" value="Uncharacterized protein, isoform C"/>
    <property type="match status" value="1"/>
</dbReference>
<feature type="region of interest" description="Disordered" evidence="6">
    <location>
        <begin position="1498"/>
        <end position="1552"/>
    </location>
</feature>
<evidence type="ECO:0000256" key="1">
    <source>
        <dbReference type="ARBA" id="ARBA00022723"/>
    </source>
</evidence>
<proteinExistence type="predicted"/>
<keyword evidence="9" id="KW-1185">Reference proteome</keyword>
<feature type="domain" description="C2H2-type" evidence="7">
    <location>
        <begin position="856"/>
        <end position="883"/>
    </location>
</feature>
<evidence type="ECO:0000256" key="4">
    <source>
        <dbReference type="ARBA" id="ARBA00022833"/>
    </source>
</evidence>
<comment type="caution">
    <text evidence="8">The sequence shown here is derived from an EMBL/GenBank/DDBJ whole genome shotgun (WGS) entry which is preliminary data.</text>
</comment>
<dbReference type="EMBL" id="JALNTZ010000004">
    <property type="protein sequence ID" value="KAJ3657195.1"/>
    <property type="molecule type" value="Genomic_DNA"/>
</dbReference>
<keyword evidence="1" id="KW-0479">Metal-binding</keyword>
<name>A0AA38II89_9CUCU</name>
<keyword evidence="3 5" id="KW-0863">Zinc-finger</keyword>
<feature type="region of interest" description="Disordered" evidence="6">
    <location>
        <begin position="499"/>
        <end position="531"/>
    </location>
</feature>
<dbReference type="SMART" id="SM00355">
    <property type="entry name" value="ZnF_C2H2"/>
    <property type="match status" value="22"/>
</dbReference>
<feature type="domain" description="C2H2-type" evidence="7">
    <location>
        <begin position="1447"/>
        <end position="1474"/>
    </location>
</feature>
<feature type="domain" description="C2H2-type" evidence="7">
    <location>
        <begin position="1127"/>
        <end position="1149"/>
    </location>
</feature>
<dbReference type="PANTHER" id="PTHR24403:SF94">
    <property type="entry name" value="KUMGANG"/>
    <property type="match status" value="1"/>
</dbReference>
<feature type="domain" description="C2H2-type" evidence="7">
    <location>
        <begin position="56"/>
        <end position="84"/>
    </location>
</feature>
<evidence type="ECO:0000256" key="5">
    <source>
        <dbReference type="PROSITE-ProRule" id="PRU00042"/>
    </source>
</evidence>
<organism evidence="8 9">
    <name type="scientific">Zophobas morio</name>
    <dbReference type="NCBI Taxonomy" id="2755281"/>
    <lineage>
        <taxon>Eukaryota</taxon>
        <taxon>Metazoa</taxon>
        <taxon>Ecdysozoa</taxon>
        <taxon>Arthropoda</taxon>
        <taxon>Hexapoda</taxon>
        <taxon>Insecta</taxon>
        <taxon>Pterygota</taxon>
        <taxon>Neoptera</taxon>
        <taxon>Endopterygota</taxon>
        <taxon>Coleoptera</taxon>
        <taxon>Polyphaga</taxon>
        <taxon>Cucujiformia</taxon>
        <taxon>Tenebrionidae</taxon>
        <taxon>Zophobas</taxon>
    </lineage>
</organism>
<feature type="domain" description="C2H2-type" evidence="7">
    <location>
        <begin position="1155"/>
        <end position="1182"/>
    </location>
</feature>
<feature type="compositionally biased region" description="Low complexity" evidence="6">
    <location>
        <begin position="231"/>
        <end position="242"/>
    </location>
</feature>
<evidence type="ECO:0000313" key="9">
    <source>
        <dbReference type="Proteomes" id="UP001168821"/>
    </source>
</evidence>
<dbReference type="GO" id="GO:0045944">
    <property type="term" value="P:positive regulation of transcription by RNA polymerase II"/>
    <property type="evidence" value="ECO:0007669"/>
    <property type="project" value="TreeGrafter"/>
</dbReference>
<dbReference type="SUPFAM" id="SSF57667">
    <property type="entry name" value="beta-beta-alpha zinc fingers"/>
    <property type="match status" value="4"/>
</dbReference>
<dbReference type="PANTHER" id="PTHR24403">
    <property type="entry name" value="ZINC FINGER PROTEIN"/>
    <property type="match status" value="1"/>
</dbReference>
<dbReference type="InterPro" id="IPR050688">
    <property type="entry name" value="Zinc_finger/UBP_domain"/>
</dbReference>
<dbReference type="PROSITE" id="PS00028">
    <property type="entry name" value="ZINC_FINGER_C2H2_1"/>
    <property type="match status" value="6"/>
</dbReference>
<gene>
    <name evidence="8" type="ORF">Zmor_016214</name>
</gene>
<dbReference type="FunFam" id="3.30.160.60:FF:001268">
    <property type="entry name" value="Uncharacterized protein, isoform C"/>
    <property type="match status" value="1"/>
</dbReference>
<keyword evidence="4" id="KW-0862">Zinc</keyword>
<dbReference type="Proteomes" id="UP001168821">
    <property type="component" value="Unassembled WGS sequence"/>
</dbReference>
<evidence type="ECO:0000256" key="3">
    <source>
        <dbReference type="ARBA" id="ARBA00022771"/>
    </source>
</evidence>
<feature type="region of interest" description="Disordered" evidence="6">
    <location>
        <begin position="1259"/>
        <end position="1280"/>
    </location>
</feature>
<dbReference type="PROSITE" id="PS50157">
    <property type="entry name" value="ZINC_FINGER_C2H2_2"/>
    <property type="match status" value="9"/>
</dbReference>
<accession>A0AA38II89</accession>
<evidence type="ECO:0000259" key="7">
    <source>
        <dbReference type="PROSITE" id="PS50157"/>
    </source>
</evidence>
<feature type="domain" description="C2H2-type" evidence="7">
    <location>
        <begin position="100"/>
        <end position="128"/>
    </location>
</feature>
<dbReference type="FunFam" id="3.30.160.60:FF:004205">
    <property type="match status" value="2"/>
</dbReference>
<evidence type="ECO:0000313" key="8">
    <source>
        <dbReference type="EMBL" id="KAJ3657195.1"/>
    </source>
</evidence>
<feature type="domain" description="C2H2-type" evidence="7">
    <location>
        <begin position="930"/>
        <end position="952"/>
    </location>
</feature>
<dbReference type="Gene3D" id="3.30.160.60">
    <property type="entry name" value="Classic Zinc Finger"/>
    <property type="match status" value="9"/>
</dbReference>
<dbReference type="FunFam" id="3.30.160.60:FF:000894">
    <property type="entry name" value="Uncharacterized protein, isoform C"/>
    <property type="match status" value="1"/>
</dbReference>
<feature type="domain" description="C2H2-type" evidence="7">
    <location>
        <begin position="1043"/>
        <end position="1070"/>
    </location>
</feature>
<sequence>MSEHLDDEDKDQDPEDLPECKVKRNYSCSSCDFFTQNPRHYLYHLRDVHEERVRIYECPNCLYASKHFQKLLRHAKMVHDAAAPAPPPAPAAPSDDDDEFRCSLCSFSSRSRQMLERHERQEHIKTKFFRCSKCTYATHMKARFTKHVKYHSMPMIKCDMCDFRTPYKWNLDRHCKNHNGRGAFRCSACNFTADIKQSLTVHEMNHHVPPVGQAAGLGVGRRRNKVGASDAAAAEDAAQVAQAPPPPHEPEIAPQPTKKAKPSHSPEQGSFGPDFINPDDIIHHANGNVYIKNKCKLCNFKSAWATEMTRHEQKVHNIVRETSPKPKKPTRPIPNLIPIPAQTSVLKLPRKEPEMSQQDMNAICARSTNSALKDFAKLFNSEEVFDNVEEDNKMPDLLPAKANKDDFKEKNASFFDKLKEKLITGAASTLTCQVCGHKSKCLSEQVKHQQKCGKESSNPHTFASTFISSSRCQYCRQRCKSSTGLYHHLQTCPEAIKAAEATPPESESELKIDESQSEDGENNNNVNKPHPMENRVFVWNNIEVPMDLEVDDSKYEYREDKIDDNVSLDLSVRTHSPISERSENSYVGQDFTTTHLSPVADKIPTHGNDISVAQHKRVFKCPHCTFWASTASRFHVHIVGHLNKKPFECSLCSYRSNWRWDITKHIKLKSVRDPAHESAKVLMTDETGRRNYTKYNKYLTEIHVSGNQSLDTSGGSGTRPKHHDRNSSPSQSKSDLPKLTKAPSTSDFSPLLRPPPPLKAADGSFFKVDKNRRSNADSKRTLFKCKKCNFSGDIRVVSNKNGQEKLEIEEQTDEPDHVDVPQDGAFKCPSCPFSSDDQSDLDGHLPGHNAAADSVLKCQFCNFFVNKKENLYEHLRLHGIADPEDFLAKLYSPDGDFGKRFKCAVCPYVTNSKSQYTYHKQFHKPRGGQYTCTQCSYNVSKRHLLHQHLKVHGISVGSQKHNGDVIDVDDMSDEIEEVQGFEGQAFPDIPLVWVSKNGKFAKMFKCRFCPHVNLRKVNIQEHEKMHSVREKNPNSSRGSDVEHRCSECNYVCNNAGVLSSHSKVHQGLYGTVHCLVDQVKTDEEQIRELSKFLNPPTMETINLDDYENAEASGLVESEEGDDDVSLYFCMECPARFLKENEYKIHVRLHGLRSYYKCDHCSYSARQKPHLLAHKNVHSQQYQERTQVLQSMHKSHNHQPELYNTANCDGEIIWVVCSDPKSDIEMEEISAVISKPSKSSLNVPLSGTELFQQKSEAEQKQAQLLKESSPKPSDPQFGTLMHGNPNFVYPTYLKNGKMKEKRYKCHKCPSAFEKREQYKVHLNLHGSKQKYNCEYCDYSVKYYANYVQHLKKHKMSSEALAARDCDDVEMEVEEEVTEDAMSERKLSLGDQQAYNILQQRLLVNSASPKEEEKKTFTCPSCPYVNYRKDAVDNHQKRHVSVSGTKNNYTCEHCDYSVPQVHFLRDHTKLHFLPKSGQVEGYMVCDNFKLVSKKVDDEEKSGEVVFEENGGEEKEFLPPLSEDVSEKFNNNDGEKQFVNVDTGEVAGGSDKMES</sequence>
<dbReference type="GO" id="GO:0005634">
    <property type="term" value="C:nucleus"/>
    <property type="evidence" value="ECO:0007669"/>
    <property type="project" value="TreeGrafter"/>
</dbReference>
<dbReference type="GO" id="GO:0008270">
    <property type="term" value="F:zinc ion binding"/>
    <property type="evidence" value="ECO:0007669"/>
    <property type="project" value="UniProtKB-KW"/>
</dbReference>
<protein>
    <recommendedName>
        <fullName evidence="7">C2H2-type domain-containing protein</fullName>
    </recommendedName>
</protein>
<feature type="domain" description="C2H2-type" evidence="7">
    <location>
        <begin position="1302"/>
        <end position="1329"/>
    </location>
</feature>
<evidence type="ECO:0000256" key="2">
    <source>
        <dbReference type="ARBA" id="ARBA00022737"/>
    </source>
</evidence>
<evidence type="ECO:0000256" key="6">
    <source>
        <dbReference type="SAM" id="MobiDB-lite"/>
    </source>
</evidence>
<feature type="region of interest" description="Disordered" evidence="6">
    <location>
        <begin position="221"/>
        <end position="273"/>
    </location>
</feature>
<feature type="region of interest" description="Disordered" evidence="6">
    <location>
        <begin position="706"/>
        <end position="766"/>
    </location>
</feature>
<dbReference type="InterPro" id="IPR036236">
    <property type="entry name" value="Znf_C2H2_sf"/>
</dbReference>
<keyword evidence="2" id="KW-0677">Repeat</keyword>
<reference evidence="8" key="1">
    <citation type="journal article" date="2023" name="G3 (Bethesda)">
        <title>Whole genome assemblies of Zophobas morio and Tenebrio molitor.</title>
        <authorList>
            <person name="Kaur S."/>
            <person name="Stinson S.A."/>
            <person name="diCenzo G.C."/>
        </authorList>
    </citation>
    <scope>NUCLEOTIDE SEQUENCE</scope>
    <source>
        <strain evidence="8">QUZm001</strain>
    </source>
</reference>
<dbReference type="InterPro" id="IPR013087">
    <property type="entry name" value="Znf_C2H2_type"/>
</dbReference>